<dbReference type="EMBL" id="LAZR01058180">
    <property type="protein sequence ID" value="KKK70460.1"/>
    <property type="molecule type" value="Genomic_DNA"/>
</dbReference>
<protein>
    <submittedName>
        <fullName evidence="1">Uncharacterized protein</fullName>
    </submittedName>
</protein>
<gene>
    <name evidence="1" type="ORF">LCGC14_2923740</name>
</gene>
<evidence type="ECO:0000313" key="1">
    <source>
        <dbReference type="EMBL" id="KKK70460.1"/>
    </source>
</evidence>
<proteinExistence type="predicted"/>
<accession>A0A0F8Y9W6</accession>
<dbReference type="AlphaFoldDB" id="A0A0F8Y9W6"/>
<organism evidence="1">
    <name type="scientific">marine sediment metagenome</name>
    <dbReference type="NCBI Taxonomy" id="412755"/>
    <lineage>
        <taxon>unclassified sequences</taxon>
        <taxon>metagenomes</taxon>
        <taxon>ecological metagenomes</taxon>
    </lineage>
</organism>
<comment type="caution">
    <text evidence="1">The sequence shown here is derived from an EMBL/GenBank/DDBJ whole genome shotgun (WGS) entry which is preliminary data.</text>
</comment>
<reference evidence="1" key="1">
    <citation type="journal article" date="2015" name="Nature">
        <title>Complex archaea that bridge the gap between prokaryotes and eukaryotes.</title>
        <authorList>
            <person name="Spang A."/>
            <person name="Saw J.H."/>
            <person name="Jorgensen S.L."/>
            <person name="Zaremba-Niedzwiedzka K."/>
            <person name="Martijn J."/>
            <person name="Lind A.E."/>
            <person name="van Eijk R."/>
            <person name="Schleper C."/>
            <person name="Guy L."/>
            <person name="Ettema T.J."/>
        </authorList>
    </citation>
    <scope>NUCLEOTIDE SEQUENCE</scope>
</reference>
<sequence>MSAPIWNIILEEGSDFDLVLVYKSGCAVIDVTGYGARFAVRNDPDEDALVVSSVSGGQITVAGTTGQFTLLVGATTVDTLKNLIDVSKAKYAFTIWPSANTPAVNPRRLLQGSVKFSRNYGGA</sequence>
<name>A0A0F8Y9W6_9ZZZZ</name>